<reference evidence="1 2" key="1">
    <citation type="submission" date="2020-07" db="EMBL/GenBank/DDBJ databases">
        <authorList>
            <person name="Hilgarth M."/>
            <person name="Werum V."/>
            <person name="Vogel R.F."/>
        </authorList>
    </citation>
    <scope>NUCLEOTIDE SEQUENCE [LARGE SCALE GENOMIC DNA]</scope>
    <source>
        <strain evidence="1 2">DSM 28961</strain>
    </source>
</reference>
<accession>A0A7V8N0W6</accession>
<gene>
    <name evidence="1" type="ORF">HZR21_05890</name>
</gene>
<evidence type="ECO:0000313" key="2">
    <source>
        <dbReference type="Proteomes" id="UP000530186"/>
    </source>
</evidence>
<dbReference type="EMBL" id="JACBNY010000008">
    <property type="protein sequence ID" value="MBA0016675.1"/>
    <property type="molecule type" value="Genomic_DNA"/>
</dbReference>
<dbReference type="RefSeq" id="WP_180746860.1">
    <property type="nucleotide sequence ID" value="NZ_CBCRWQ010000009.1"/>
</dbReference>
<dbReference type="AlphaFoldDB" id="A0A7V8N0W6"/>
<keyword evidence="2" id="KW-1185">Reference proteome</keyword>
<protein>
    <submittedName>
        <fullName evidence="1">Class IIb bacteriocin, lactobin A/cerein 7B family</fullName>
    </submittedName>
</protein>
<comment type="caution">
    <text evidence="1">The sequence shown here is derived from an EMBL/GenBank/DDBJ whole genome shotgun (WGS) entry which is preliminary data.</text>
</comment>
<sequence length="62" mass="6976">MSNTKLNNVTELNNFSVLTEDEMLIVEGAAIPWFVGFLTYEIYANSDQIIAGFKKGFNATRK</sequence>
<proteinExistence type="predicted"/>
<dbReference type="Proteomes" id="UP000530186">
    <property type="component" value="Unassembled WGS sequence"/>
</dbReference>
<evidence type="ECO:0000313" key="1">
    <source>
        <dbReference type="EMBL" id="MBA0016675.1"/>
    </source>
</evidence>
<name>A0A7V8N0W6_9LACT</name>
<organism evidence="1 2">
    <name type="scientific">Pseudolactococcus laudensis</name>
    <dbReference type="NCBI Taxonomy" id="1494461"/>
    <lineage>
        <taxon>Bacteria</taxon>
        <taxon>Bacillati</taxon>
        <taxon>Bacillota</taxon>
        <taxon>Bacilli</taxon>
        <taxon>Lactobacillales</taxon>
        <taxon>Streptococcaceae</taxon>
        <taxon>Pseudolactococcus</taxon>
    </lineage>
</organism>
<dbReference type="GeneID" id="303195042"/>